<protein>
    <submittedName>
        <fullName evidence="3">Secreted protein</fullName>
    </submittedName>
</protein>
<feature type="signal peptide" evidence="1">
    <location>
        <begin position="1"/>
        <end position="23"/>
    </location>
</feature>
<evidence type="ECO:0000256" key="1">
    <source>
        <dbReference type="SAM" id="SignalP"/>
    </source>
</evidence>
<proteinExistence type="predicted"/>
<keyword evidence="2" id="KW-1185">Reference proteome</keyword>
<reference evidence="3" key="1">
    <citation type="submission" date="2020-12" db="UniProtKB">
        <authorList>
            <consortium name="WormBaseParasite"/>
        </authorList>
    </citation>
    <scope>IDENTIFICATION</scope>
    <source>
        <strain evidence="3">MHco3</strain>
    </source>
</reference>
<name>A0A7I5E9Q8_HAECO</name>
<keyword evidence="1" id="KW-0732">Signal</keyword>
<dbReference type="WBParaSite" id="HCON_00091655-00001">
    <property type="protein sequence ID" value="HCON_00091655-00001"/>
    <property type="gene ID" value="HCON_00091655"/>
</dbReference>
<feature type="chain" id="PRO_5029769817" evidence="1">
    <location>
        <begin position="24"/>
        <end position="53"/>
    </location>
</feature>
<accession>A0A7I5E9Q8</accession>
<evidence type="ECO:0000313" key="2">
    <source>
        <dbReference type="Proteomes" id="UP000025227"/>
    </source>
</evidence>
<dbReference type="AlphaFoldDB" id="A0A7I5E9Q8"/>
<sequence length="53" mass="6259">MISRIYCLLCLIFILSAVPNATSQEVELYKRRIGMGCDYQIWSTSNHWFENDE</sequence>
<organism evidence="2 3">
    <name type="scientific">Haemonchus contortus</name>
    <name type="common">Barber pole worm</name>
    <dbReference type="NCBI Taxonomy" id="6289"/>
    <lineage>
        <taxon>Eukaryota</taxon>
        <taxon>Metazoa</taxon>
        <taxon>Ecdysozoa</taxon>
        <taxon>Nematoda</taxon>
        <taxon>Chromadorea</taxon>
        <taxon>Rhabditida</taxon>
        <taxon>Rhabditina</taxon>
        <taxon>Rhabditomorpha</taxon>
        <taxon>Strongyloidea</taxon>
        <taxon>Trichostrongylidae</taxon>
        <taxon>Haemonchus</taxon>
    </lineage>
</organism>
<dbReference type="Proteomes" id="UP000025227">
    <property type="component" value="Unplaced"/>
</dbReference>
<evidence type="ECO:0000313" key="3">
    <source>
        <dbReference type="WBParaSite" id="HCON_00091655-00001"/>
    </source>
</evidence>